<organism evidence="2">
    <name type="scientific">Rhipicephalus zambeziensis</name>
    <dbReference type="NCBI Taxonomy" id="60191"/>
    <lineage>
        <taxon>Eukaryota</taxon>
        <taxon>Metazoa</taxon>
        <taxon>Ecdysozoa</taxon>
        <taxon>Arthropoda</taxon>
        <taxon>Chelicerata</taxon>
        <taxon>Arachnida</taxon>
        <taxon>Acari</taxon>
        <taxon>Parasitiformes</taxon>
        <taxon>Ixodida</taxon>
        <taxon>Ixodoidea</taxon>
        <taxon>Ixodidae</taxon>
        <taxon>Rhipicephalinae</taxon>
        <taxon>Rhipicephalus</taxon>
        <taxon>Rhipicephalus</taxon>
    </lineage>
</organism>
<feature type="compositionally biased region" description="Polar residues" evidence="1">
    <location>
        <begin position="94"/>
        <end position="103"/>
    </location>
</feature>
<reference evidence="2" key="1">
    <citation type="journal article" date="2017" name="Parasit. Vectors">
        <title>Sialotranscriptomics of Rhipicephalus zambeziensis reveals intricate expression profiles of secretory proteins and suggests tight temporal transcriptional regulation during blood-feeding.</title>
        <authorList>
            <person name="de Castro M.H."/>
            <person name="de Klerk D."/>
            <person name="Pienaar R."/>
            <person name="Rees D.J.G."/>
            <person name="Mans B.J."/>
        </authorList>
    </citation>
    <scope>NUCLEOTIDE SEQUENCE</scope>
    <source>
        <tissue evidence="2">Salivary glands</tissue>
    </source>
</reference>
<protein>
    <submittedName>
        <fullName evidence="2">Uncharacterized protein</fullName>
    </submittedName>
</protein>
<evidence type="ECO:0000256" key="1">
    <source>
        <dbReference type="SAM" id="MobiDB-lite"/>
    </source>
</evidence>
<sequence length="141" mass="15420">MTREMEAKSNTSGAVVPYEMKQKAGPLQTYNTRHPGGDAPNSSNAGPEARRHYSQSYSQASTSVFAFAPTINITINNGNFIYNSNHFGCCKATRQSTPLSRHNASGHITVGTNSTRNPTPKGQSASCKPSRQRHRKQSRNH</sequence>
<proteinExistence type="predicted"/>
<feature type="compositionally biased region" description="Basic residues" evidence="1">
    <location>
        <begin position="130"/>
        <end position="141"/>
    </location>
</feature>
<evidence type="ECO:0000313" key="2">
    <source>
        <dbReference type="EMBL" id="MAA13525.1"/>
    </source>
</evidence>
<name>A0A224Y9M4_9ACAR</name>
<dbReference type="EMBL" id="GFPF01002379">
    <property type="protein sequence ID" value="MAA13525.1"/>
    <property type="molecule type" value="Transcribed_RNA"/>
</dbReference>
<accession>A0A224Y9M4</accession>
<feature type="region of interest" description="Disordered" evidence="1">
    <location>
        <begin position="1"/>
        <end position="56"/>
    </location>
</feature>
<feature type="compositionally biased region" description="Polar residues" evidence="1">
    <location>
        <begin position="110"/>
        <end position="129"/>
    </location>
</feature>
<feature type="region of interest" description="Disordered" evidence="1">
    <location>
        <begin position="94"/>
        <end position="141"/>
    </location>
</feature>
<dbReference type="AlphaFoldDB" id="A0A224Y9M4"/>